<dbReference type="InterPro" id="IPR006440">
    <property type="entry name" value="Doc"/>
</dbReference>
<dbReference type="EMBL" id="CP029190">
    <property type="protein sequence ID" value="QES48469.1"/>
    <property type="molecule type" value="Genomic_DNA"/>
</dbReference>
<dbReference type="AlphaFoldDB" id="A0A5P2D5P4"/>
<dbReference type="OrthoDB" id="9802752at2"/>
<gene>
    <name evidence="3" type="ORF">DEJ50_12220</name>
</gene>
<evidence type="ECO:0000256" key="1">
    <source>
        <dbReference type="SAM" id="MobiDB-lite"/>
    </source>
</evidence>
<dbReference type="InterPro" id="IPR003812">
    <property type="entry name" value="Fido"/>
</dbReference>
<organism evidence="3 4">
    <name type="scientific">Streptomyces venezuelae</name>
    <dbReference type="NCBI Taxonomy" id="54571"/>
    <lineage>
        <taxon>Bacteria</taxon>
        <taxon>Bacillati</taxon>
        <taxon>Actinomycetota</taxon>
        <taxon>Actinomycetes</taxon>
        <taxon>Kitasatosporales</taxon>
        <taxon>Streptomycetaceae</taxon>
        <taxon>Streptomyces</taxon>
    </lineage>
</organism>
<sequence length="155" mass="16517">MTSPEPRGRSGAAAPAPVEPGPVPAARHLTVAEVMDLARYACLAKDQPVELRSPGLLESAVRRPRARMYGVSAYRDRFEQAAALLHGIAANHPLVDGNKRTAWLAAVTFLAVNGTDLAEVDQDAAYDLVIEVAEGSLADTGRIADRLRRLHGTAV</sequence>
<dbReference type="NCBIfam" id="TIGR01550">
    <property type="entry name" value="DOC_P1"/>
    <property type="match status" value="1"/>
</dbReference>
<dbReference type="SUPFAM" id="SSF140931">
    <property type="entry name" value="Fic-like"/>
    <property type="match status" value="1"/>
</dbReference>
<accession>A0A5P2D5P4</accession>
<name>A0A5P2D5P4_STRVZ</name>
<dbReference type="PANTHER" id="PTHR39426">
    <property type="entry name" value="HOMOLOGY TO DEATH-ON-CURING PROTEIN OF PHAGE P1"/>
    <property type="match status" value="1"/>
</dbReference>
<dbReference type="PROSITE" id="PS51459">
    <property type="entry name" value="FIDO"/>
    <property type="match status" value="1"/>
</dbReference>
<protein>
    <submittedName>
        <fullName evidence="3">Type II toxin-antitoxin system death-on-curing family toxin</fullName>
    </submittedName>
</protein>
<dbReference type="Proteomes" id="UP000325211">
    <property type="component" value="Chromosome"/>
</dbReference>
<dbReference type="PANTHER" id="PTHR39426:SF1">
    <property type="entry name" value="HOMOLOGY TO DEATH-ON-CURING PROTEIN OF PHAGE P1"/>
    <property type="match status" value="1"/>
</dbReference>
<proteinExistence type="predicted"/>
<evidence type="ECO:0000259" key="2">
    <source>
        <dbReference type="PROSITE" id="PS51459"/>
    </source>
</evidence>
<feature type="region of interest" description="Disordered" evidence="1">
    <location>
        <begin position="1"/>
        <end position="23"/>
    </location>
</feature>
<evidence type="ECO:0000313" key="3">
    <source>
        <dbReference type="EMBL" id="QES48469.1"/>
    </source>
</evidence>
<dbReference type="Pfam" id="PF02661">
    <property type="entry name" value="Fic"/>
    <property type="match status" value="1"/>
</dbReference>
<feature type="domain" description="Fido" evidence="2">
    <location>
        <begin position="29"/>
        <end position="149"/>
    </location>
</feature>
<evidence type="ECO:0000313" key="4">
    <source>
        <dbReference type="Proteomes" id="UP000325211"/>
    </source>
</evidence>
<reference evidence="3 4" key="1">
    <citation type="submission" date="2018-05" db="EMBL/GenBank/DDBJ databases">
        <title>Streptomyces venezuelae.</title>
        <authorList>
            <person name="Kim W."/>
            <person name="Lee N."/>
            <person name="Cho B.-K."/>
        </authorList>
    </citation>
    <scope>NUCLEOTIDE SEQUENCE [LARGE SCALE GENOMIC DNA]</scope>
    <source>
        <strain evidence="3 4">ATCC 21782</strain>
    </source>
</reference>
<dbReference type="InterPro" id="IPR036597">
    <property type="entry name" value="Fido-like_dom_sf"/>
</dbReference>
<dbReference type="GO" id="GO:0016301">
    <property type="term" value="F:kinase activity"/>
    <property type="evidence" value="ECO:0007669"/>
    <property type="project" value="InterPro"/>
</dbReference>
<dbReference type="Gene3D" id="1.20.120.1870">
    <property type="entry name" value="Fic/DOC protein, Fido domain"/>
    <property type="match status" value="1"/>
</dbReference>
<dbReference type="InterPro" id="IPR053737">
    <property type="entry name" value="Type_II_TA_Toxin"/>
</dbReference>